<accession>A0A9Q4ESI2</accession>
<sequence>MKALTHQGKEHVKVKEVAGPEISQYCMKW</sequence>
<dbReference type="EMBL" id="JALAXJ010000005">
    <property type="protein sequence ID" value="MCY9228708.1"/>
    <property type="molecule type" value="Genomic_DNA"/>
</dbReference>
<gene>
    <name evidence="1" type="ORF">MOE99_04840</name>
</gene>
<dbReference type="Proteomes" id="UP001066278">
    <property type="component" value="Unassembled WGS sequence"/>
</dbReference>
<evidence type="ECO:0000313" key="2">
    <source>
        <dbReference type="Proteomes" id="UP001066278"/>
    </source>
</evidence>
<reference evidence="1" key="1">
    <citation type="submission" date="2022-02" db="EMBL/GenBank/DDBJ databases">
        <title>Crop Bioprotection Bacillus Genome Sequencing.</title>
        <authorList>
            <person name="Dunlap C."/>
        </authorList>
    </citation>
    <scope>NUCLEOTIDE SEQUENCE</scope>
    <source>
        <strain evidence="1">T20C13</strain>
    </source>
</reference>
<comment type="caution">
    <text evidence="1">The sequence shown here is derived from an EMBL/GenBank/DDBJ whole genome shotgun (WGS) entry which is preliminary data.</text>
</comment>
<proteinExistence type="predicted"/>
<name>A0A9Q4ESI2_9BACI</name>
<protein>
    <submittedName>
        <fullName evidence="1">Uncharacterized protein</fullName>
    </submittedName>
</protein>
<organism evidence="1 2">
    <name type="scientific">Bacillus inaquosorum</name>
    <dbReference type="NCBI Taxonomy" id="483913"/>
    <lineage>
        <taxon>Bacteria</taxon>
        <taxon>Bacillati</taxon>
        <taxon>Bacillota</taxon>
        <taxon>Bacilli</taxon>
        <taxon>Bacillales</taxon>
        <taxon>Bacillaceae</taxon>
        <taxon>Bacillus</taxon>
    </lineage>
</organism>
<dbReference type="AlphaFoldDB" id="A0A9Q4ESI2"/>
<evidence type="ECO:0000313" key="1">
    <source>
        <dbReference type="EMBL" id="MCY9228708.1"/>
    </source>
</evidence>